<dbReference type="PROSITE" id="PS51384">
    <property type="entry name" value="FAD_FR"/>
    <property type="match status" value="1"/>
</dbReference>
<evidence type="ECO:0000256" key="1">
    <source>
        <dbReference type="ARBA" id="ARBA00004651"/>
    </source>
</evidence>
<dbReference type="PANTHER" id="PTHR32361:SF9">
    <property type="entry name" value="FERRIC REDUCTASE TRANSMEMBRANE COMPONENT 3-RELATED"/>
    <property type="match status" value="1"/>
</dbReference>
<dbReference type="Pfam" id="PF08030">
    <property type="entry name" value="NAD_binding_6"/>
    <property type="match status" value="1"/>
</dbReference>
<keyword evidence="7" id="KW-0249">Electron transport</keyword>
<dbReference type="EC" id="1.16.1.9" evidence="3"/>
<dbReference type="GO" id="GO:0005886">
    <property type="term" value="C:plasma membrane"/>
    <property type="evidence" value="ECO:0007669"/>
    <property type="project" value="UniProtKB-SubCell"/>
</dbReference>
<gene>
    <name evidence="16" type="ORF">GGX14DRAFT_431088</name>
</gene>
<feature type="transmembrane region" description="Helical" evidence="14">
    <location>
        <begin position="159"/>
        <end position="180"/>
    </location>
</feature>
<evidence type="ECO:0000313" key="16">
    <source>
        <dbReference type="EMBL" id="KAJ7220513.1"/>
    </source>
</evidence>
<evidence type="ECO:0000256" key="6">
    <source>
        <dbReference type="ARBA" id="ARBA00022692"/>
    </source>
</evidence>
<dbReference type="Pfam" id="PF08022">
    <property type="entry name" value="FAD_binding_8"/>
    <property type="match status" value="1"/>
</dbReference>
<evidence type="ECO:0000256" key="5">
    <source>
        <dbReference type="ARBA" id="ARBA00022475"/>
    </source>
</evidence>
<dbReference type="SUPFAM" id="SSF52343">
    <property type="entry name" value="Ferredoxin reductase-like, C-terminal NADP-linked domain"/>
    <property type="match status" value="1"/>
</dbReference>
<name>A0AAD6YHK7_9AGAR</name>
<evidence type="ECO:0000256" key="4">
    <source>
        <dbReference type="ARBA" id="ARBA00022448"/>
    </source>
</evidence>
<evidence type="ECO:0000256" key="2">
    <source>
        <dbReference type="ARBA" id="ARBA00006278"/>
    </source>
</evidence>
<feature type="transmembrane region" description="Helical" evidence="14">
    <location>
        <begin position="297"/>
        <end position="316"/>
    </location>
</feature>
<dbReference type="Pfam" id="PF01794">
    <property type="entry name" value="Ferric_reduct"/>
    <property type="match status" value="1"/>
</dbReference>
<evidence type="ECO:0000256" key="8">
    <source>
        <dbReference type="ARBA" id="ARBA00022989"/>
    </source>
</evidence>
<accession>A0AAD6YHK7</accession>
<feature type="transmembrane region" description="Helical" evidence="14">
    <location>
        <begin position="322"/>
        <end position="340"/>
    </location>
</feature>
<dbReference type="Gene3D" id="2.40.30.10">
    <property type="entry name" value="Translation factors"/>
    <property type="match status" value="1"/>
</dbReference>
<feature type="transmembrane region" description="Helical" evidence="14">
    <location>
        <begin position="200"/>
        <end position="222"/>
    </location>
</feature>
<dbReference type="CDD" id="cd06186">
    <property type="entry name" value="NOX_Duox_like_FAD_NADP"/>
    <property type="match status" value="1"/>
</dbReference>
<feature type="transmembrane region" description="Helical" evidence="14">
    <location>
        <begin position="234"/>
        <end position="254"/>
    </location>
</feature>
<evidence type="ECO:0000256" key="12">
    <source>
        <dbReference type="ARBA" id="ARBA00023180"/>
    </source>
</evidence>
<dbReference type="PANTHER" id="PTHR32361">
    <property type="entry name" value="FERRIC/CUPRIC REDUCTASE TRANSMEMBRANE COMPONENT"/>
    <property type="match status" value="1"/>
</dbReference>
<feature type="domain" description="FAD-binding FR-type" evidence="15">
    <location>
        <begin position="332"/>
        <end position="453"/>
    </location>
</feature>
<feature type="transmembrane region" description="Helical" evidence="14">
    <location>
        <begin position="266"/>
        <end position="285"/>
    </location>
</feature>
<evidence type="ECO:0000256" key="3">
    <source>
        <dbReference type="ARBA" id="ARBA00012668"/>
    </source>
</evidence>
<dbReference type="SFLD" id="SFLDS00052">
    <property type="entry name" value="Ferric_Reductase_Domain"/>
    <property type="match status" value="1"/>
</dbReference>
<feature type="transmembrane region" description="Helical" evidence="14">
    <location>
        <begin position="45"/>
        <end position="64"/>
    </location>
</feature>
<dbReference type="InterPro" id="IPR039261">
    <property type="entry name" value="FNR_nucleotide-bd"/>
</dbReference>
<keyword evidence="17" id="KW-1185">Reference proteome</keyword>
<comment type="similarity">
    <text evidence="2">Belongs to the ferric reductase (FRE) family.</text>
</comment>
<dbReference type="SFLD" id="SFLDG01168">
    <property type="entry name" value="Ferric_reductase_subgroup_(FRE"/>
    <property type="match status" value="1"/>
</dbReference>
<dbReference type="GO" id="GO:0015677">
    <property type="term" value="P:copper ion import"/>
    <property type="evidence" value="ECO:0007669"/>
    <property type="project" value="TreeGrafter"/>
</dbReference>
<dbReference type="GO" id="GO:0006826">
    <property type="term" value="P:iron ion transport"/>
    <property type="evidence" value="ECO:0007669"/>
    <property type="project" value="TreeGrafter"/>
</dbReference>
<organism evidence="16 17">
    <name type="scientific">Mycena pura</name>
    <dbReference type="NCBI Taxonomy" id="153505"/>
    <lineage>
        <taxon>Eukaryota</taxon>
        <taxon>Fungi</taxon>
        <taxon>Dikarya</taxon>
        <taxon>Basidiomycota</taxon>
        <taxon>Agaricomycotina</taxon>
        <taxon>Agaricomycetes</taxon>
        <taxon>Agaricomycetidae</taxon>
        <taxon>Agaricales</taxon>
        <taxon>Marasmiineae</taxon>
        <taxon>Mycenaceae</taxon>
        <taxon>Mycena</taxon>
    </lineage>
</organism>
<keyword evidence="9" id="KW-0560">Oxidoreductase</keyword>
<evidence type="ECO:0000313" key="17">
    <source>
        <dbReference type="Proteomes" id="UP001219525"/>
    </source>
</evidence>
<dbReference type="Proteomes" id="UP001219525">
    <property type="component" value="Unassembled WGS sequence"/>
</dbReference>
<dbReference type="SUPFAM" id="SSF63380">
    <property type="entry name" value="Riboflavin synthase domain-like"/>
    <property type="match status" value="1"/>
</dbReference>
<reference evidence="16" key="1">
    <citation type="submission" date="2023-03" db="EMBL/GenBank/DDBJ databases">
        <title>Massive genome expansion in bonnet fungi (Mycena s.s.) driven by repeated elements and novel gene families across ecological guilds.</title>
        <authorList>
            <consortium name="Lawrence Berkeley National Laboratory"/>
            <person name="Harder C.B."/>
            <person name="Miyauchi S."/>
            <person name="Viragh M."/>
            <person name="Kuo A."/>
            <person name="Thoen E."/>
            <person name="Andreopoulos B."/>
            <person name="Lu D."/>
            <person name="Skrede I."/>
            <person name="Drula E."/>
            <person name="Henrissat B."/>
            <person name="Morin E."/>
            <person name="Kohler A."/>
            <person name="Barry K."/>
            <person name="LaButti K."/>
            <person name="Morin E."/>
            <person name="Salamov A."/>
            <person name="Lipzen A."/>
            <person name="Mereny Z."/>
            <person name="Hegedus B."/>
            <person name="Baldrian P."/>
            <person name="Stursova M."/>
            <person name="Weitz H."/>
            <person name="Taylor A."/>
            <person name="Grigoriev I.V."/>
            <person name="Nagy L.G."/>
            <person name="Martin F."/>
            <person name="Kauserud H."/>
        </authorList>
    </citation>
    <scope>NUCLEOTIDE SEQUENCE</scope>
    <source>
        <strain evidence="16">9144</strain>
    </source>
</reference>
<evidence type="ECO:0000256" key="9">
    <source>
        <dbReference type="ARBA" id="ARBA00023002"/>
    </source>
</evidence>
<dbReference type="InterPro" id="IPR051410">
    <property type="entry name" value="Ferric/Cupric_Reductase"/>
</dbReference>
<keyword evidence="5" id="KW-1003">Cell membrane</keyword>
<sequence length="629" mass="69009">MSSPSVSVLHSSSAAHAATTAYAANPSFTASAAASAPTVDADAFVYHVNIFILALAATIWLYWLPRALARFWRYSEWSTGHFLHHTRPQPLPAVVMSSRGAHLTTKELDSELSHHTFSHARHARRVTAKGAPIRVTYPPHVASTMSLLRPLTAPLSTRISPGFTIAQLLILLVYMSVLIYPLSMSTTGPFVDLDRTAWIAISQLPLIVLFGSKNNVLGMILGASYESLNFFHRFAARAFILCCNAHGLGNIFVWSQEGVFKTKAKIPALTHGLLALAAVNFIFIFSTSFFRKRFYRIFVASHITGFAILFPALWFHKPRMHPYIFIALGFFALDHVLRLVKTRMYNAIIRPLSDMNVTRIEVPQINAGWRAGQHVRIRVLSGALGLFGWTESHPFSIASVSGTEEGLVLMVKKSGDWTNKLFDFAKSGGYTEAGVGRNVNIVVEGPYGGPGHAMFNSYSAAVFVVGGSGISFALSTIQDLIDKDLRGQSRVKIIELIWTVQDPAMLLPLYPLFNSMIERSVFTRVRISVFYTRAPIGKFPFADSAFPTPNLSLSPGRPRLVTMLENSISRTVKLGAAGGKDEERITGMLVGVCGPTSLADGVAEAISQIEPLRRDQVGGVEVHEEVFGF</sequence>
<evidence type="ECO:0000256" key="7">
    <source>
        <dbReference type="ARBA" id="ARBA00022982"/>
    </source>
</evidence>
<dbReference type="InterPro" id="IPR013121">
    <property type="entry name" value="Fe_red_NAD-bd_6"/>
</dbReference>
<keyword evidence="8 14" id="KW-1133">Transmembrane helix</keyword>
<dbReference type="EMBL" id="JARJCW010000009">
    <property type="protein sequence ID" value="KAJ7220513.1"/>
    <property type="molecule type" value="Genomic_DNA"/>
</dbReference>
<evidence type="ECO:0000256" key="13">
    <source>
        <dbReference type="ARBA" id="ARBA00048483"/>
    </source>
</evidence>
<dbReference type="GO" id="GO:0006879">
    <property type="term" value="P:intracellular iron ion homeostasis"/>
    <property type="evidence" value="ECO:0007669"/>
    <property type="project" value="TreeGrafter"/>
</dbReference>
<dbReference type="InterPro" id="IPR013130">
    <property type="entry name" value="Fe3_Rdtase_TM_dom"/>
</dbReference>
<evidence type="ECO:0000256" key="10">
    <source>
        <dbReference type="ARBA" id="ARBA00023065"/>
    </source>
</evidence>
<dbReference type="InterPro" id="IPR017927">
    <property type="entry name" value="FAD-bd_FR_type"/>
</dbReference>
<dbReference type="GO" id="GO:0052851">
    <property type="term" value="F:ferric-chelate reductase (NADPH) activity"/>
    <property type="evidence" value="ECO:0007669"/>
    <property type="project" value="UniProtKB-EC"/>
</dbReference>
<keyword evidence="6 14" id="KW-0812">Transmembrane</keyword>
<keyword evidence="10" id="KW-0406">Ion transport</keyword>
<keyword evidence="4" id="KW-0813">Transport</keyword>
<dbReference type="InterPro" id="IPR013112">
    <property type="entry name" value="FAD-bd_8"/>
</dbReference>
<comment type="subcellular location">
    <subcellularLocation>
        <location evidence="1">Cell membrane</location>
        <topology evidence="1">Multi-pass membrane protein</topology>
    </subcellularLocation>
</comment>
<evidence type="ECO:0000259" key="15">
    <source>
        <dbReference type="PROSITE" id="PS51384"/>
    </source>
</evidence>
<keyword evidence="11 14" id="KW-0472">Membrane</keyword>
<protein>
    <recommendedName>
        <fullName evidence="3">ferric-chelate reductase (NADPH)</fullName>
        <ecNumber evidence="3">1.16.1.9</ecNumber>
    </recommendedName>
</protein>
<comment type="caution">
    <text evidence="16">The sequence shown here is derived from an EMBL/GenBank/DDBJ whole genome shotgun (WGS) entry which is preliminary data.</text>
</comment>
<comment type="catalytic activity">
    <reaction evidence="13">
        <text>2 a Fe(II)-siderophore + NADP(+) + H(+) = 2 a Fe(III)-siderophore + NADPH</text>
        <dbReference type="Rhea" id="RHEA:28795"/>
        <dbReference type="Rhea" id="RHEA-COMP:11342"/>
        <dbReference type="Rhea" id="RHEA-COMP:11344"/>
        <dbReference type="ChEBI" id="CHEBI:15378"/>
        <dbReference type="ChEBI" id="CHEBI:29033"/>
        <dbReference type="ChEBI" id="CHEBI:29034"/>
        <dbReference type="ChEBI" id="CHEBI:57783"/>
        <dbReference type="ChEBI" id="CHEBI:58349"/>
        <dbReference type="EC" id="1.16.1.9"/>
    </reaction>
</comment>
<proteinExistence type="inferred from homology"/>
<keyword evidence="12" id="KW-0325">Glycoprotein</keyword>
<evidence type="ECO:0000256" key="14">
    <source>
        <dbReference type="SAM" id="Phobius"/>
    </source>
</evidence>
<evidence type="ECO:0000256" key="11">
    <source>
        <dbReference type="ARBA" id="ARBA00023136"/>
    </source>
</evidence>
<dbReference type="AlphaFoldDB" id="A0AAD6YHK7"/>
<dbReference type="Gene3D" id="3.40.50.80">
    <property type="entry name" value="Nucleotide-binding domain of ferredoxin-NADP reductase (FNR) module"/>
    <property type="match status" value="1"/>
</dbReference>
<dbReference type="InterPro" id="IPR017938">
    <property type="entry name" value="Riboflavin_synthase-like_b-brl"/>
</dbReference>